<protein>
    <recommendedName>
        <fullName evidence="13">DNA polymerase</fullName>
        <ecNumber evidence="13">2.7.7.7</ecNumber>
    </recommendedName>
</protein>
<evidence type="ECO:0000313" key="16">
    <source>
        <dbReference type="Proteomes" id="UP000051952"/>
    </source>
</evidence>
<reference evidence="16" key="1">
    <citation type="submission" date="2015-09" db="EMBL/GenBank/DDBJ databases">
        <authorList>
            <consortium name="Pathogen Informatics"/>
        </authorList>
    </citation>
    <scope>NUCLEOTIDE SEQUENCE [LARGE SCALE GENOMIC DNA]</scope>
    <source>
        <strain evidence="16">Lake Konstanz</strain>
    </source>
</reference>
<dbReference type="VEuPathDB" id="TriTrypDB:BSAL_61495"/>
<keyword evidence="13" id="KW-0235">DNA replication</keyword>
<organism evidence="15 16">
    <name type="scientific">Bodo saltans</name>
    <name type="common">Flagellated protozoan</name>
    <dbReference type="NCBI Taxonomy" id="75058"/>
    <lineage>
        <taxon>Eukaryota</taxon>
        <taxon>Discoba</taxon>
        <taxon>Euglenozoa</taxon>
        <taxon>Kinetoplastea</taxon>
        <taxon>Metakinetoplastina</taxon>
        <taxon>Eubodonida</taxon>
        <taxon>Bodonidae</taxon>
        <taxon>Bodo</taxon>
    </lineage>
</organism>
<dbReference type="GO" id="GO:0005634">
    <property type="term" value="C:nucleus"/>
    <property type="evidence" value="ECO:0007669"/>
    <property type="project" value="TreeGrafter"/>
</dbReference>
<evidence type="ECO:0000256" key="13">
    <source>
        <dbReference type="RuleBase" id="RU000442"/>
    </source>
</evidence>
<evidence type="ECO:0000256" key="12">
    <source>
        <dbReference type="ARBA" id="ARBA00049244"/>
    </source>
</evidence>
<keyword evidence="5" id="KW-0479">Metal-binding</keyword>
<dbReference type="Proteomes" id="UP000051952">
    <property type="component" value="Unassembled WGS sequence"/>
</dbReference>
<keyword evidence="11" id="KW-0234">DNA repair</keyword>
<evidence type="ECO:0000256" key="9">
    <source>
        <dbReference type="ARBA" id="ARBA00023004"/>
    </source>
</evidence>
<feature type="domain" description="DNA-directed DNA polymerase family B multifunctional" evidence="14">
    <location>
        <begin position="82"/>
        <end position="346"/>
    </location>
</feature>
<dbReference type="GO" id="GO:0016035">
    <property type="term" value="C:zeta DNA polymerase complex"/>
    <property type="evidence" value="ECO:0007669"/>
    <property type="project" value="InterPro"/>
</dbReference>
<dbReference type="InterPro" id="IPR017964">
    <property type="entry name" value="DNA-dir_DNA_pol_B_CS"/>
</dbReference>
<name>A0A0S4IWF7_BODSA</name>
<dbReference type="InterPro" id="IPR036397">
    <property type="entry name" value="RNaseH_sf"/>
</dbReference>
<dbReference type="SUPFAM" id="SSF56672">
    <property type="entry name" value="DNA/RNA polymerases"/>
    <property type="match status" value="1"/>
</dbReference>
<comment type="catalytic activity">
    <reaction evidence="12 13">
        <text>DNA(n) + a 2'-deoxyribonucleoside 5'-triphosphate = DNA(n+1) + diphosphate</text>
        <dbReference type="Rhea" id="RHEA:22508"/>
        <dbReference type="Rhea" id="RHEA-COMP:17339"/>
        <dbReference type="Rhea" id="RHEA-COMP:17340"/>
        <dbReference type="ChEBI" id="CHEBI:33019"/>
        <dbReference type="ChEBI" id="CHEBI:61560"/>
        <dbReference type="ChEBI" id="CHEBI:173112"/>
        <dbReference type="EC" id="2.7.7.7"/>
    </reaction>
</comment>
<comment type="similarity">
    <text evidence="2 13">Belongs to the DNA polymerase type-B family.</text>
</comment>
<dbReference type="SUPFAM" id="SSF53098">
    <property type="entry name" value="Ribonuclease H-like"/>
    <property type="match status" value="1"/>
</dbReference>
<evidence type="ECO:0000256" key="5">
    <source>
        <dbReference type="ARBA" id="ARBA00022723"/>
    </source>
</evidence>
<dbReference type="FunFam" id="1.10.287.690:FF:000002">
    <property type="entry name" value="DNA polymerase zeta"/>
    <property type="match status" value="1"/>
</dbReference>
<evidence type="ECO:0000256" key="2">
    <source>
        <dbReference type="ARBA" id="ARBA00005755"/>
    </source>
</evidence>
<dbReference type="PRINTS" id="PR00106">
    <property type="entry name" value="DNAPOLB"/>
</dbReference>
<accession>A0A0S4IWF7</accession>
<dbReference type="InterPro" id="IPR006172">
    <property type="entry name" value="DNA-dir_DNA_pol_B"/>
</dbReference>
<dbReference type="Gene3D" id="3.90.1600.10">
    <property type="entry name" value="Palm domain of DNA polymerase"/>
    <property type="match status" value="1"/>
</dbReference>
<dbReference type="Gene3D" id="1.10.287.690">
    <property type="entry name" value="Helix hairpin bin"/>
    <property type="match status" value="1"/>
</dbReference>
<dbReference type="InterPro" id="IPR006134">
    <property type="entry name" value="DNA-dir_DNA_pol_B_multi_dom"/>
</dbReference>
<evidence type="ECO:0000256" key="8">
    <source>
        <dbReference type="ARBA" id="ARBA00022932"/>
    </source>
</evidence>
<dbReference type="InterPro" id="IPR023211">
    <property type="entry name" value="DNA_pol_palm_dom_sf"/>
</dbReference>
<dbReference type="SMART" id="SM00486">
    <property type="entry name" value="POLBc"/>
    <property type="match status" value="1"/>
</dbReference>
<keyword evidence="3 13" id="KW-0808">Transferase</keyword>
<dbReference type="Pfam" id="PF00136">
    <property type="entry name" value="DNA_pol_B"/>
    <property type="match status" value="1"/>
</dbReference>
<dbReference type="GO" id="GO:0046872">
    <property type="term" value="F:metal ion binding"/>
    <property type="evidence" value="ECO:0007669"/>
    <property type="project" value="UniProtKB-KW"/>
</dbReference>
<dbReference type="InterPro" id="IPR012337">
    <property type="entry name" value="RNaseH-like_sf"/>
</dbReference>
<keyword evidence="6" id="KW-0227">DNA damage</keyword>
<dbReference type="GO" id="GO:0051536">
    <property type="term" value="F:iron-sulfur cluster binding"/>
    <property type="evidence" value="ECO:0007669"/>
    <property type="project" value="UniProtKB-KW"/>
</dbReference>
<evidence type="ECO:0000256" key="6">
    <source>
        <dbReference type="ARBA" id="ARBA00022763"/>
    </source>
</evidence>
<keyword evidence="16" id="KW-1185">Reference proteome</keyword>
<dbReference type="PANTHER" id="PTHR45812">
    <property type="entry name" value="DNA POLYMERASE ZETA CATALYTIC SUBUNIT"/>
    <property type="match status" value="1"/>
</dbReference>
<sequence length="362" mass="39830">MQAVHHSLFGVPLPQYTDGYIADVYKKGVSTGSAVGVEGTGGLLRFALHILCDLIVVPLAIIRHLDLIVRTCELAQLYGILFLEVLSRGSQYRVESFMLRFAKPRGFVAISPSREQVALQNRQEGIALVMEPYSGFYTDPVVVLDFRSLYPSMMMAYNLCFSTCLGKISKEPIIKVGTVPDYRTPFQDILNWLPGDVSAATQHAAADAMMSGGVDAPSTSKVIFSPTSCMFVGDTDARRGILPEMLEQIIATRMQVQAVMKLAAADGDEVTRRVLDAQQLGLKLLANVTYGYTAATFSGRMPCSDIADSIVLLGRQTLERAIRHIEGSEVWRAKVIYGDTDSLFIRHVWVHGGNIQWPHAVQ</sequence>
<dbReference type="PANTHER" id="PTHR45812:SF1">
    <property type="entry name" value="DNA POLYMERASE ZETA CATALYTIC SUBUNIT"/>
    <property type="match status" value="1"/>
</dbReference>
<dbReference type="Gene3D" id="3.30.420.10">
    <property type="entry name" value="Ribonuclease H-like superfamily/Ribonuclease H"/>
    <property type="match status" value="1"/>
</dbReference>
<proteinExistence type="inferred from homology"/>
<keyword evidence="10" id="KW-0411">Iron-sulfur</keyword>
<gene>
    <name evidence="15" type="ORF">BSAL_61495</name>
</gene>
<dbReference type="GO" id="GO:0003887">
    <property type="term" value="F:DNA-directed DNA polymerase activity"/>
    <property type="evidence" value="ECO:0007669"/>
    <property type="project" value="UniProtKB-KW"/>
</dbReference>
<keyword evidence="13" id="KW-0238">DNA-binding</keyword>
<keyword evidence="9" id="KW-0408">Iron</keyword>
<dbReference type="GO" id="GO:0042276">
    <property type="term" value="P:error-prone translesion synthesis"/>
    <property type="evidence" value="ECO:0007669"/>
    <property type="project" value="TreeGrafter"/>
</dbReference>
<evidence type="ECO:0000256" key="4">
    <source>
        <dbReference type="ARBA" id="ARBA00022695"/>
    </source>
</evidence>
<evidence type="ECO:0000256" key="11">
    <source>
        <dbReference type="ARBA" id="ARBA00023204"/>
    </source>
</evidence>
<dbReference type="GO" id="GO:0000166">
    <property type="term" value="F:nucleotide binding"/>
    <property type="evidence" value="ECO:0007669"/>
    <property type="project" value="InterPro"/>
</dbReference>
<dbReference type="GO" id="GO:0006260">
    <property type="term" value="P:DNA replication"/>
    <property type="evidence" value="ECO:0007669"/>
    <property type="project" value="UniProtKB-KW"/>
</dbReference>
<evidence type="ECO:0000313" key="15">
    <source>
        <dbReference type="EMBL" id="CUF33707.1"/>
    </source>
</evidence>
<dbReference type="InterPro" id="IPR030559">
    <property type="entry name" value="PolZ_Rev3"/>
</dbReference>
<evidence type="ECO:0000256" key="1">
    <source>
        <dbReference type="ARBA" id="ARBA00001966"/>
    </source>
</evidence>
<dbReference type="OrthoDB" id="2414538at2759"/>
<dbReference type="GO" id="GO:0003677">
    <property type="term" value="F:DNA binding"/>
    <property type="evidence" value="ECO:0007669"/>
    <property type="project" value="UniProtKB-KW"/>
</dbReference>
<keyword evidence="7" id="KW-0862">Zinc</keyword>
<evidence type="ECO:0000256" key="3">
    <source>
        <dbReference type="ARBA" id="ARBA00022679"/>
    </source>
</evidence>
<keyword evidence="8 13" id="KW-0239">DNA-directed DNA polymerase</keyword>
<keyword evidence="4 13" id="KW-0548">Nucleotidyltransferase</keyword>
<dbReference type="EC" id="2.7.7.7" evidence="13"/>
<evidence type="ECO:0000259" key="14">
    <source>
        <dbReference type="Pfam" id="PF00136"/>
    </source>
</evidence>
<dbReference type="GO" id="GO:0000724">
    <property type="term" value="P:double-strand break repair via homologous recombination"/>
    <property type="evidence" value="ECO:0007669"/>
    <property type="project" value="TreeGrafter"/>
</dbReference>
<dbReference type="InterPro" id="IPR043502">
    <property type="entry name" value="DNA/RNA_pol_sf"/>
</dbReference>
<dbReference type="EMBL" id="CYKH01000303">
    <property type="protein sequence ID" value="CUF33707.1"/>
    <property type="molecule type" value="Genomic_DNA"/>
</dbReference>
<dbReference type="OMA" id="RVESFML"/>
<comment type="cofactor">
    <cofactor evidence="1">
        <name>[4Fe-4S] cluster</name>
        <dbReference type="ChEBI" id="CHEBI:49883"/>
    </cofactor>
</comment>
<evidence type="ECO:0000256" key="10">
    <source>
        <dbReference type="ARBA" id="ARBA00023014"/>
    </source>
</evidence>
<dbReference type="PROSITE" id="PS00116">
    <property type="entry name" value="DNA_POLYMERASE_B"/>
    <property type="match status" value="1"/>
</dbReference>
<evidence type="ECO:0000256" key="7">
    <source>
        <dbReference type="ARBA" id="ARBA00022833"/>
    </source>
</evidence>
<dbReference type="AlphaFoldDB" id="A0A0S4IWF7"/>